<dbReference type="InterPro" id="IPR007277">
    <property type="entry name" value="Svp26/Tex261"/>
</dbReference>
<evidence type="ECO:0000256" key="1">
    <source>
        <dbReference type="ARBA" id="ARBA00004141"/>
    </source>
</evidence>
<dbReference type="OrthoDB" id="28257at2759"/>
<feature type="transmembrane region" description="Helical" evidence="6">
    <location>
        <begin position="138"/>
        <end position="164"/>
    </location>
</feature>
<dbReference type="Pfam" id="PF04148">
    <property type="entry name" value="Erv26"/>
    <property type="match status" value="1"/>
</dbReference>
<dbReference type="GO" id="GO:0000139">
    <property type="term" value="C:Golgi membrane"/>
    <property type="evidence" value="ECO:0007669"/>
    <property type="project" value="TreeGrafter"/>
</dbReference>
<feature type="transmembrane region" description="Helical" evidence="6">
    <location>
        <begin position="43"/>
        <end position="62"/>
    </location>
</feature>
<keyword evidence="3 6" id="KW-0812">Transmembrane</keyword>
<keyword evidence="5 6" id="KW-0472">Membrane</keyword>
<dbReference type="EMBL" id="SELW01000465">
    <property type="protein sequence ID" value="TID26210.1"/>
    <property type="molecule type" value="Genomic_DNA"/>
</dbReference>
<evidence type="ECO:0000256" key="3">
    <source>
        <dbReference type="ARBA" id="ARBA00022692"/>
    </source>
</evidence>
<keyword evidence="4 6" id="KW-1133">Transmembrane helix</keyword>
<keyword evidence="8" id="KW-1185">Reference proteome</keyword>
<reference evidence="7 8" key="1">
    <citation type="journal article" date="2019" name="Front. Genet.">
        <title>Whole-Genome Sequencing of the Opportunistic Yeast Pathogen Candida inconspicua Uncovers Its Hybrid Origin.</title>
        <authorList>
            <person name="Mixao V."/>
            <person name="Hansen A.P."/>
            <person name="Saus E."/>
            <person name="Boekhout T."/>
            <person name="Lass-Florl C."/>
            <person name="Gabaldon T."/>
        </authorList>
    </citation>
    <scope>NUCLEOTIDE SEQUENCE [LARGE SCALE GENOMIC DNA]</scope>
    <source>
        <strain evidence="7 8">CBS 180</strain>
    </source>
</reference>
<dbReference type="GO" id="GO:0005789">
    <property type="term" value="C:endoplasmic reticulum membrane"/>
    <property type="evidence" value="ECO:0007669"/>
    <property type="project" value="TreeGrafter"/>
</dbReference>
<dbReference type="PANTHER" id="PTHR13144">
    <property type="entry name" value="TEX261 PROTEIN"/>
    <property type="match status" value="1"/>
</dbReference>
<comment type="subcellular location">
    <subcellularLocation>
        <location evidence="1">Membrane</location>
        <topology evidence="1">Multi-pass membrane protein</topology>
    </subcellularLocation>
</comment>
<dbReference type="GO" id="GO:0030134">
    <property type="term" value="C:COPII-coated ER to Golgi transport vesicle"/>
    <property type="evidence" value="ECO:0007669"/>
    <property type="project" value="TreeGrafter"/>
</dbReference>
<evidence type="ECO:0000256" key="5">
    <source>
        <dbReference type="ARBA" id="ARBA00023136"/>
    </source>
</evidence>
<feature type="transmembrane region" description="Helical" evidence="6">
    <location>
        <begin position="93"/>
        <end position="118"/>
    </location>
</feature>
<comment type="similarity">
    <text evidence="2">Belongs to the SVP26 family.</text>
</comment>
<dbReference type="PANTHER" id="PTHR13144:SF0">
    <property type="entry name" value="PROTEIN TEX261"/>
    <property type="match status" value="1"/>
</dbReference>
<dbReference type="STRING" id="52247.A0A4T0X095"/>
<evidence type="ECO:0000256" key="6">
    <source>
        <dbReference type="SAM" id="Phobius"/>
    </source>
</evidence>
<dbReference type="GO" id="GO:0006888">
    <property type="term" value="P:endoplasmic reticulum to Golgi vesicle-mediated transport"/>
    <property type="evidence" value="ECO:0007669"/>
    <property type="project" value="InterPro"/>
</dbReference>
<sequence>MAVFLPALAVVGTVLGVISATGAVAAGLYIISELIETRLSIAAIWLRRLLVTVATIHILLFLFDGFPWKQTLFSLLCCTIHYRWTLARFPNKLTLLSPPFVTSCLLSLISHIIWFSYFNNPYIPSLQERLEPDFVAPYYPSFTEVAAFFALEVWAFPFSLFVAVSSVENELPFAHETKKDDAVHKHASTTLQNLLMAPWQYIQSILT</sequence>
<dbReference type="GO" id="GO:0097020">
    <property type="term" value="F:COPII receptor activity"/>
    <property type="evidence" value="ECO:0007669"/>
    <property type="project" value="InterPro"/>
</dbReference>
<feature type="transmembrane region" description="Helical" evidence="6">
    <location>
        <begin position="6"/>
        <end position="31"/>
    </location>
</feature>
<comment type="caution">
    <text evidence="7">The sequence shown here is derived from an EMBL/GenBank/DDBJ whole genome shotgun (WGS) entry which is preliminary data.</text>
</comment>
<proteinExistence type="inferred from homology"/>
<dbReference type="AlphaFoldDB" id="A0A4T0X095"/>
<evidence type="ECO:0000313" key="7">
    <source>
        <dbReference type="EMBL" id="TID26210.1"/>
    </source>
</evidence>
<protein>
    <recommendedName>
        <fullName evidence="9">Protein SVP26</fullName>
    </recommendedName>
</protein>
<accession>A0A4T0X095</accession>
<evidence type="ECO:0000256" key="4">
    <source>
        <dbReference type="ARBA" id="ARBA00022989"/>
    </source>
</evidence>
<evidence type="ECO:0008006" key="9">
    <source>
        <dbReference type="Google" id="ProtNLM"/>
    </source>
</evidence>
<dbReference type="Proteomes" id="UP000307173">
    <property type="component" value="Unassembled WGS sequence"/>
</dbReference>
<gene>
    <name evidence="7" type="ORF">CANINC_002799</name>
</gene>
<organism evidence="7 8">
    <name type="scientific">Pichia inconspicua</name>
    <dbReference type="NCBI Taxonomy" id="52247"/>
    <lineage>
        <taxon>Eukaryota</taxon>
        <taxon>Fungi</taxon>
        <taxon>Dikarya</taxon>
        <taxon>Ascomycota</taxon>
        <taxon>Saccharomycotina</taxon>
        <taxon>Pichiomycetes</taxon>
        <taxon>Pichiales</taxon>
        <taxon>Pichiaceae</taxon>
        <taxon>Pichia</taxon>
    </lineage>
</organism>
<name>A0A4T0X095_9ASCO</name>
<evidence type="ECO:0000313" key="8">
    <source>
        <dbReference type="Proteomes" id="UP000307173"/>
    </source>
</evidence>
<evidence type="ECO:0000256" key="2">
    <source>
        <dbReference type="ARBA" id="ARBA00008096"/>
    </source>
</evidence>